<keyword evidence="3" id="KW-1185">Reference proteome</keyword>
<dbReference type="EMBL" id="BGPR01000237">
    <property type="protein sequence ID" value="GBM07033.1"/>
    <property type="molecule type" value="Genomic_DNA"/>
</dbReference>
<comment type="caution">
    <text evidence="2">The sequence shown here is derived from an EMBL/GenBank/DDBJ whole genome shotgun (WGS) entry which is preliminary data.</text>
</comment>
<dbReference type="PANTHER" id="PTHR33327">
    <property type="entry name" value="ENDONUCLEASE"/>
    <property type="match status" value="1"/>
</dbReference>
<dbReference type="Proteomes" id="UP000499080">
    <property type="component" value="Unassembled WGS sequence"/>
</dbReference>
<evidence type="ECO:0000313" key="2">
    <source>
        <dbReference type="EMBL" id="GBM07033.1"/>
    </source>
</evidence>
<dbReference type="OrthoDB" id="6415545at2759"/>
<dbReference type="PANTHER" id="PTHR33327:SF3">
    <property type="entry name" value="RNA-DIRECTED DNA POLYMERASE"/>
    <property type="match status" value="1"/>
</dbReference>
<sequence length="76" mass="8525">MEQTSAVKIPPFNFSDPQLWFIMVEATFEVAVPKPITSSVTKYNYCVAHITPEGAAIVRGVIVCPDKKDLYNHLKE</sequence>
<dbReference type="AlphaFoldDB" id="A0A4Y2CRN0"/>
<evidence type="ECO:0000313" key="3">
    <source>
        <dbReference type="Proteomes" id="UP000499080"/>
    </source>
</evidence>
<dbReference type="Pfam" id="PF23055">
    <property type="entry name" value="DUF7041"/>
    <property type="match status" value="1"/>
</dbReference>
<feature type="domain" description="DUF7041" evidence="1">
    <location>
        <begin position="9"/>
        <end position="76"/>
    </location>
</feature>
<reference evidence="2 3" key="1">
    <citation type="journal article" date="2019" name="Sci. Rep.">
        <title>Orb-weaving spider Araneus ventricosus genome elucidates the spidroin gene catalogue.</title>
        <authorList>
            <person name="Kono N."/>
            <person name="Nakamura H."/>
            <person name="Ohtoshi R."/>
            <person name="Moran D.A.P."/>
            <person name="Shinohara A."/>
            <person name="Yoshida Y."/>
            <person name="Fujiwara M."/>
            <person name="Mori M."/>
            <person name="Tomita M."/>
            <person name="Arakawa K."/>
        </authorList>
    </citation>
    <scope>NUCLEOTIDE SEQUENCE [LARGE SCALE GENOMIC DNA]</scope>
</reference>
<organism evidence="2 3">
    <name type="scientific">Araneus ventricosus</name>
    <name type="common">Orbweaver spider</name>
    <name type="synonym">Epeira ventricosa</name>
    <dbReference type="NCBI Taxonomy" id="182803"/>
    <lineage>
        <taxon>Eukaryota</taxon>
        <taxon>Metazoa</taxon>
        <taxon>Ecdysozoa</taxon>
        <taxon>Arthropoda</taxon>
        <taxon>Chelicerata</taxon>
        <taxon>Arachnida</taxon>
        <taxon>Araneae</taxon>
        <taxon>Araneomorphae</taxon>
        <taxon>Entelegynae</taxon>
        <taxon>Araneoidea</taxon>
        <taxon>Araneidae</taxon>
        <taxon>Araneus</taxon>
    </lineage>
</organism>
<accession>A0A4Y2CRN0</accession>
<protein>
    <recommendedName>
        <fullName evidence="1">DUF7041 domain-containing protein</fullName>
    </recommendedName>
</protein>
<proteinExistence type="predicted"/>
<evidence type="ECO:0000259" key="1">
    <source>
        <dbReference type="Pfam" id="PF23055"/>
    </source>
</evidence>
<gene>
    <name evidence="2" type="ORF">AVEN_63475_1</name>
</gene>
<dbReference type="InterPro" id="IPR055469">
    <property type="entry name" value="DUF7041"/>
</dbReference>
<name>A0A4Y2CRN0_ARAVE</name>